<dbReference type="EMBL" id="BRVO01000002">
    <property type="protein sequence ID" value="GLB49998.1"/>
    <property type="molecule type" value="Genomic_DNA"/>
</dbReference>
<dbReference type="InterPro" id="IPR051158">
    <property type="entry name" value="Metallophosphoesterase_sf"/>
</dbReference>
<evidence type="ECO:0000259" key="3">
    <source>
        <dbReference type="Pfam" id="PF00149"/>
    </source>
</evidence>
<proteinExistence type="predicted"/>
<gene>
    <name evidence="4" type="ORF">Y10_23660</name>
</gene>
<evidence type="ECO:0000256" key="2">
    <source>
        <dbReference type="ARBA" id="ARBA00022801"/>
    </source>
</evidence>
<keyword evidence="5" id="KW-1185">Reference proteome</keyword>
<evidence type="ECO:0000313" key="4">
    <source>
        <dbReference type="EMBL" id="GLB49998.1"/>
    </source>
</evidence>
<keyword evidence="2" id="KW-0378">Hydrolase</keyword>
<feature type="domain" description="Calcineurin-like phosphoesterase" evidence="3">
    <location>
        <begin position="39"/>
        <end position="203"/>
    </location>
</feature>
<dbReference type="InterPro" id="IPR004843">
    <property type="entry name" value="Calcineurin-like_PHP"/>
</dbReference>
<organism evidence="4 5">
    <name type="scientific">Neptunitalea lumnitzerae</name>
    <dbReference type="NCBI Taxonomy" id="2965509"/>
    <lineage>
        <taxon>Bacteria</taxon>
        <taxon>Pseudomonadati</taxon>
        <taxon>Bacteroidota</taxon>
        <taxon>Flavobacteriia</taxon>
        <taxon>Flavobacteriales</taxon>
        <taxon>Flavobacteriaceae</taxon>
        <taxon>Neptunitalea</taxon>
    </lineage>
</organism>
<sequence>MGAPVGVYSWQIEPFWLEFVQLKMPIKNLPDALQGKVLMQISDIHVGNVVDTEYLLASFKKAQGFQPDIVVYTGDFISYEDDTQIEQLQEVLKHAVKGRLGTVGILGNHDWGIGFNDPVVARKVTKTVEAAGIKILANDKVNINGLQVIGFDDLWSLNFFPEKVMDSYDASQAALVLCHNPDACDYEVWNGYKGWILSGHTHGGQCSVPLVGPPVLPVENKNYTSGLIDLKDGRNLYINRALGYTMPVRFNARPEITVFTLEKE</sequence>
<name>A0ABQ5MKU5_9FLAO</name>
<evidence type="ECO:0000256" key="1">
    <source>
        <dbReference type="ARBA" id="ARBA00022723"/>
    </source>
</evidence>
<comment type="caution">
    <text evidence="4">The sequence shown here is derived from an EMBL/GenBank/DDBJ whole genome shotgun (WGS) entry which is preliminary data.</text>
</comment>
<dbReference type="SUPFAM" id="SSF56300">
    <property type="entry name" value="Metallo-dependent phosphatases"/>
    <property type="match status" value="1"/>
</dbReference>
<protein>
    <submittedName>
        <fullName evidence="4">Metallophosphoesterase</fullName>
    </submittedName>
</protein>
<keyword evidence="1" id="KW-0479">Metal-binding</keyword>
<dbReference type="InterPro" id="IPR029052">
    <property type="entry name" value="Metallo-depent_PP-like"/>
</dbReference>
<evidence type="ECO:0000313" key="5">
    <source>
        <dbReference type="Proteomes" id="UP001143543"/>
    </source>
</evidence>
<reference evidence="4" key="1">
    <citation type="submission" date="2022-07" db="EMBL/GenBank/DDBJ databases">
        <title>Taxonomy of Novel Oxalotrophic and Methylotrophic Bacteria.</title>
        <authorList>
            <person name="Sahin N."/>
            <person name="Tani A."/>
        </authorList>
    </citation>
    <scope>NUCLEOTIDE SEQUENCE</scope>
    <source>
        <strain evidence="4">Y10</strain>
    </source>
</reference>
<dbReference type="Proteomes" id="UP001143543">
    <property type="component" value="Unassembled WGS sequence"/>
</dbReference>
<accession>A0ABQ5MKU5</accession>
<dbReference type="Gene3D" id="3.60.21.10">
    <property type="match status" value="1"/>
</dbReference>
<dbReference type="PANTHER" id="PTHR31302:SF31">
    <property type="entry name" value="PHOSPHODIESTERASE YAEI"/>
    <property type="match status" value="1"/>
</dbReference>
<dbReference type="Pfam" id="PF00149">
    <property type="entry name" value="Metallophos"/>
    <property type="match status" value="1"/>
</dbReference>
<dbReference type="PANTHER" id="PTHR31302">
    <property type="entry name" value="TRANSMEMBRANE PROTEIN WITH METALLOPHOSPHOESTERASE DOMAIN-RELATED"/>
    <property type="match status" value="1"/>
</dbReference>